<keyword evidence="3 4" id="KW-0012">Acyltransferase</keyword>
<evidence type="ECO:0000259" key="5">
    <source>
        <dbReference type="SMART" id="SM00563"/>
    </source>
</evidence>
<dbReference type="Proteomes" id="UP000029622">
    <property type="component" value="Unassembled WGS sequence"/>
</dbReference>
<dbReference type="PANTHER" id="PTHR10434:SF40">
    <property type="entry name" value="1-ACYL-SN-GLYCEROL-3-PHOSPHATE ACYLTRANSFERASE"/>
    <property type="match status" value="1"/>
</dbReference>
<sequence length="191" mass="21856">MSFYNFAKKTLSLFMNIFYKIEVIGKHNFTENKLIVCSNHISILDPILVGIISPRKIHFMAKKELFKNKILNKIIANLGAFPVDREKGDISAIKKSLKVLNEGNVLGIFLEGTRVRDENVENAKPGVAMIAVKSKCNVLPVYIDANYRLFSKIKVIIGEPISFEEFYDKKLNIDDYKKISQNILKRIYALK</sequence>
<evidence type="ECO:0000256" key="1">
    <source>
        <dbReference type="ARBA" id="ARBA00008655"/>
    </source>
</evidence>
<evidence type="ECO:0000313" key="7">
    <source>
        <dbReference type="Proteomes" id="UP000029622"/>
    </source>
</evidence>
<feature type="domain" description="Phospholipid/glycerol acyltransferase" evidence="5">
    <location>
        <begin position="34"/>
        <end position="146"/>
    </location>
</feature>
<dbReference type="PANTHER" id="PTHR10434">
    <property type="entry name" value="1-ACYL-SN-GLYCEROL-3-PHOSPHATE ACYLTRANSFERASE"/>
    <property type="match status" value="1"/>
</dbReference>
<comment type="caution">
    <text evidence="6">The sequence shown here is derived from an EMBL/GenBank/DDBJ whole genome shotgun (WGS) entry which is preliminary data.</text>
</comment>
<dbReference type="EMBL" id="AZTB01000068">
    <property type="protein sequence ID" value="KGG79670.1"/>
    <property type="molecule type" value="Genomic_DNA"/>
</dbReference>
<evidence type="ECO:0000256" key="4">
    <source>
        <dbReference type="RuleBase" id="RU361267"/>
    </source>
</evidence>
<dbReference type="SMART" id="SM00563">
    <property type="entry name" value="PlsC"/>
    <property type="match status" value="1"/>
</dbReference>
<organism evidence="6 7">
    <name type="scientific">Caloranaerobacter azorensis H53214</name>
    <dbReference type="NCBI Taxonomy" id="1156417"/>
    <lineage>
        <taxon>Bacteria</taxon>
        <taxon>Bacillati</taxon>
        <taxon>Bacillota</taxon>
        <taxon>Tissierellia</taxon>
        <taxon>Tissierellales</taxon>
        <taxon>Thermohalobacteraceae</taxon>
        <taxon>Caloranaerobacter</taxon>
    </lineage>
</organism>
<evidence type="ECO:0000313" key="6">
    <source>
        <dbReference type="EMBL" id="KGG79670.1"/>
    </source>
</evidence>
<dbReference type="CDD" id="cd07989">
    <property type="entry name" value="LPLAT_AGPAT-like"/>
    <property type="match status" value="1"/>
</dbReference>
<dbReference type="GO" id="GO:0016020">
    <property type="term" value="C:membrane"/>
    <property type="evidence" value="ECO:0007669"/>
    <property type="project" value="InterPro"/>
</dbReference>
<dbReference type="Pfam" id="PF01553">
    <property type="entry name" value="Acyltransferase"/>
    <property type="match status" value="1"/>
</dbReference>
<keyword evidence="4" id="KW-0444">Lipid biosynthesis</keyword>
<evidence type="ECO:0000256" key="3">
    <source>
        <dbReference type="ARBA" id="ARBA00023315"/>
    </source>
</evidence>
<dbReference type="GO" id="GO:0006654">
    <property type="term" value="P:phosphatidic acid biosynthetic process"/>
    <property type="evidence" value="ECO:0007669"/>
    <property type="project" value="TreeGrafter"/>
</dbReference>
<dbReference type="EC" id="2.3.1.51" evidence="4"/>
<comment type="catalytic activity">
    <reaction evidence="4">
        <text>a 1-acyl-sn-glycero-3-phosphate + an acyl-CoA = a 1,2-diacyl-sn-glycero-3-phosphate + CoA</text>
        <dbReference type="Rhea" id="RHEA:19709"/>
        <dbReference type="ChEBI" id="CHEBI:57287"/>
        <dbReference type="ChEBI" id="CHEBI:57970"/>
        <dbReference type="ChEBI" id="CHEBI:58342"/>
        <dbReference type="ChEBI" id="CHEBI:58608"/>
        <dbReference type="EC" id="2.3.1.51"/>
    </reaction>
</comment>
<keyword evidence="4" id="KW-1208">Phospholipid metabolism</keyword>
<protein>
    <recommendedName>
        <fullName evidence="4">1-acyl-sn-glycerol-3-phosphate acyltransferase</fullName>
        <ecNumber evidence="4">2.3.1.51</ecNumber>
    </recommendedName>
</protein>
<dbReference type="SUPFAM" id="SSF69593">
    <property type="entry name" value="Glycerol-3-phosphate (1)-acyltransferase"/>
    <property type="match status" value="1"/>
</dbReference>
<proteinExistence type="inferred from homology"/>
<dbReference type="STRING" id="1156417.Y919_10640"/>
<dbReference type="RefSeq" id="WP_035164616.1">
    <property type="nucleotide sequence ID" value="NZ_AZTB01000068.1"/>
</dbReference>
<keyword evidence="4" id="KW-0443">Lipid metabolism</keyword>
<dbReference type="InterPro" id="IPR004552">
    <property type="entry name" value="AGP_acyltrans"/>
</dbReference>
<keyword evidence="2 4" id="KW-0808">Transferase</keyword>
<dbReference type="GO" id="GO:0003841">
    <property type="term" value="F:1-acylglycerol-3-phosphate O-acyltransferase activity"/>
    <property type="evidence" value="ECO:0007669"/>
    <property type="project" value="UniProtKB-UniRule"/>
</dbReference>
<reference evidence="6 7" key="1">
    <citation type="submission" date="2013-12" db="EMBL/GenBank/DDBJ databases">
        <title>Draft genome sequence of Caloranaerobacter sp. H53214.</title>
        <authorList>
            <person name="Jiang L.J."/>
            <person name="Shao Z.Z."/>
            <person name="Long M.N."/>
        </authorList>
    </citation>
    <scope>NUCLEOTIDE SEQUENCE [LARGE SCALE GENOMIC DNA]</scope>
    <source>
        <strain evidence="6 7">H53214</strain>
    </source>
</reference>
<dbReference type="InterPro" id="IPR002123">
    <property type="entry name" value="Plipid/glycerol_acylTrfase"/>
</dbReference>
<accession>A0A096BET1</accession>
<dbReference type="NCBIfam" id="TIGR00530">
    <property type="entry name" value="AGP_acyltrn"/>
    <property type="match status" value="1"/>
</dbReference>
<name>A0A096BET1_9FIRM</name>
<keyword evidence="4" id="KW-0594">Phospholipid biosynthesis</keyword>
<dbReference type="AlphaFoldDB" id="A0A096BET1"/>
<comment type="domain">
    <text evidence="4">The HXXXXD motif is essential for acyltransferase activity and may constitute the binding site for the phosphate moiety of the glycerol-3-phosphate.</text>
</comment>
<gene>
    <name evidence="6" type="ORF">Y919_10640</name>
</gene>
<comment type="similarity">
    <text evidence="1 4">Belongs to the 1-acyl-sn-glycerol-3-phosphate acyltransferase family.</text>
</comment>
<evidence type="ECO:0000256" key="2">
    <source>
        <dbReference type="ARBA" id="ARBA00022679"/>
    </source>
</evidence>